<dbReference type="PANTHER" id="PTHR30429:SF1">
    <property type="entry name" value="D-METHIONINE-BINDING LIPOPROTEIN METQ-RELATED"/>
    <property type="match status" value="1"/>
</dbReference>
<dbReference type="OrthoDB" id="9812878at2"/>
<keyword evidence="2 8" id="KW-0732">Signal</keyword>
<dbReference type="AlphaFoldDB" id="A0A1H0B2W6"/>
<evidence type="ECO:0000256" key="6">
    <source>
        <dbReference type="PIRNR" id="PIRNR002854"/>
    </source>
</evidence>
<protein>
    <recommendedName>
        <fullName evidence="6">Lipoprotein</fullName>
    </recommendedName>
</protein>
<comment type="subcellular location">
    <subcellularLocation>
        <location evidence="1">Membrane</location>
        <topology evidence="1">Lipid-anchor</topology>
    </subcellularLocation>
</comment>
<evidence type="ECO:0000256" key="2">
    <source>
        <dbReference type="ARBA" id="ARBA00022729"/>
    </source>
</evidence>
<organism evidence="9 10">
    <name type="scientific">Megasphaera paucivorans</name>
    <dbReference type="NCBI Taxonomy" id="349095"/>
    <lineage>
        <taxon>Bacteria</taxon>
        <taxon>Bacillati</taxon>
        <taxon>Bacillota</taxon>
        <taxon>Negativicutes</taxon>
        <taxon>Veillonellales</taxon>
        <taxon>Veillonellaceae</taxon>
        <taxon>Megasphaera</taxon>
    </lineage>
</organism>
<dbReference type="CDD" id="cd13526">
    <property type="entry name" value="PBP2_lipoprotein_MetQ_like"/>
    <property type="match status" value="1"/>
</dbReference>
<proteinExistence type="inferred from homology"/>
<evidence type="ECO:0000256" key="5">
    <source>
        <dbReference type="ARBA" id="ARBA00023288"/>
    </source>
</evidence>
<dbReference type="Gene3D" id="3.40.190.10">
    <property type="entry name" value="Periplasmic binding protein-like II"/>
    <property type="match status" value="2"/>
</dbReference>
<sequence length="274" mass="29959">MNLKKIAIITFVLITTASLFSGCDNQNINSASQEKKEITVGVTPGSSEQILEVVAKEADKQGLKIHVKTFSDYITPDQALANGDIDLNAFQHQPFLNSFNEKNGTHLISIGKTYLAPLGLYSHKYKSTTEIPNGAKIAIPNDPSNGGRALQLLQKQGWIKLAEEKDPTKITVQDIVDNPKQLHIIELEAAQLPRSLDDTDASIINAGYAISAGLNSQKDAIAVEDNTSPYVNIIAARPEDKDNPAYQKFVKAFQSEAVKKYINENFPGALVPVW</sequence>
<dbReference type="GO" id="GO:0016020">
    <property type="term" value="C:membrane"/>
    <property type="evidence" value="ECO:0007669"/>
    <property type="project" value="UniProtKB-SubCell"/>
</dbReference>
<dbReference type="SUPFAM" id="SSF53850">
    <property type="entry name" value="Periplasmic binding protein-like II"/>
    <property type="match status" value="1"/>
</dbReference>
<reference evidence="9 10" key="1">
    <citation type="submission" date="2016-10" db="EMBL/GenBank/DDBJ databases">
        <authorList>
            <person name="de Groot N.N."/>
        </authorList>
    </citation>
    <scope>NUCLEOTIDE SEQUENCE [LARGE SCALE GENOMIC DNA]</scope>
    <source>
        <strain evidence="9 10">DSM 16981</strain>
    </source>
</reference>
<comment type="similarity">
    <text evidence="6">Belongs to the nlpA lipoprotein family.</text>
</comment>
<feature type="signal peptide" evidence="8">
    <location>
        <begin position="1"/>
        <end position="21"/>
    </location>
</feature>
<evidence type="ECO:0000256" key="1">
    <source>
        <dbReference type="ARBA" id="ARBA00004635"/>
    </source>
</evidence>
<evidence type="ECO:0000256" key="8">
    <source>
        <dbReference type="SAM" id="SignalP"/>
    </source>
</evidence>
<evidence type="ECO:0000256" key="3">
    <source>
        <dbReference type="ARBA" id="ARBA00023136"/>
    </source>
</evidence>
<name>A0A1H0B2W6_9FIRM</name>
<dbReference type="PIRSF" id="PIRSF002854">
    <property type="entry name" value="MetQ"/>
    <property type="match status" value="1"/>
</dbReference>
<accession>A0A1H0B2W6</accession>
<keyword evidence="5 6" id="KW-0449">Lipoprotein</keyword>
<dbReference type="PROSITE" id="PS51257">
    <property type="entry name" value="PROKAR_LIPOPROTEIN"/>
    <property type="match status" value="1"/>
</dbReference>
<gene>
    <name evidence="9" type="ORF">SAMN05660299_02661</name>
</gene>
<dbReference type="NCBIfam" id="TIGR00363">
    <property type="entry name" value="MetQ/NlpA family lipoprotein"/>
    <property type="match status" value="1"/>
</dbReference>
<keyword evidence="10" id="KW-1185">Reference proteome</keyword>
<evidence type="ECO:0000256" key="7">
    <source>
        <dbReference type="PIRSR" id="PIRSR002854-1"/>
    </source>
</evidence>
<keyword evidence="4" id="KW-0564">Palmitate</keyword>
<feature type="chain" id="PRO_5038421000" description="Lipoprotein" evidence="8">
    <location>
        <begin position="22"/>
        <end position="274"/>
    </location>
</feature>
<dbReference type="InterPro" id="IPR004872">
    <property type="entry name" value="Lipoprotein_NlpA"/>
</dbReference>
<dbReference type="Pfam" id="PF03180">
    <property type="entry name" value="Lipoprotein_9"/>
    <property type="match status" value="1"/>
</dbReference>
<evidence type="ECO:0000313" key="9">
    <source>
        <dbReference type="EMBL" id="SDN40008.1"/>
    </source>
</evidence>
<feature type="lipid moiety-binding region" description="S-diacylglycerol cysteine" evidence="7">
    <location>
        <position position="23"/>
    </location>
</feature>
<evidence type="ECO:0000256" key="4">
    <source>
        <dbReference type="ARBA" id="ARBA00023139"/>
    </source>
</evidence>
<keyword evidence="3" id="KW-0472">Membrane</keyword>
<dbReference type="EMBL" id="FNHQ01000045">
    <property type="protein sequence ID" value="SDN40008.1"/>
    <property type="molecule type" value="Genomic_DNA"/>
</dbReference>
<dbReference type="PANTHER" id="PTHR30429">
    <property type="entry name" value="D-METHIONINE-BINDING LIPOPROTEIN METQ"/>
    <property type="match status" value="1"/>
</dbReference>
<dbReference type="Proteomes" id="UP000199309">
    <property type="component" value="Unassembled WGS sequence"/>
</dbReference>
<dbReference type="RefSeq" id="WP_091652864.1">
    <property type="nucleotide sequence ID" value="NZ_FNHQ01000045.1"/>
</dbReference>
<evidence type="ECO:0000313" key="10">
    <source>
        <dbReference type="Proteomes" id="UP000199309"/>
    </source>
</evidence>
<dbReference type="STRING" id="349095.SAMN05660299_02661"/>